<evidence type="ECO:0000313" key="2">
    <source>
        <dbReference type="EMBL" id="EFC43033.1"/>
    </source>
</evidence>
<dbReference type="VEuPathDB" id="AmoebaDB:NAEGRDRAFT_69026"/>
<dbReference type="Proteomes" id="UP000006671">
    <property type="component" value="Unassembled WGS sequence"/>
</dbReference>
<reference evidence="2 3" key="1">
    <citation type="journal article" date="2010" name="Cell">
        <title>The genome of Naegleria gruberi illuminates early eukaryotic versatility.</title>
        <authorList>
            <person name="Fritz-Laylin L.K."/>
            <person name="Prochnik S.E."/>
            <person name="Ginger M.L."/>
            <person name="Dacks J.B."/>
            <person name="Carpenter M.L."/>
            <person name="Field M.C."/>
            <person name="Kuo A."/>
            <person name="Paredez A."/>
            <person name="Chapman J."/>
            <person name="Pham J."/>
            <person name="Shu S."/>
            <person name="Neupane R."/>
            <person name="Cipriano M."/>
            <person name="Mancuso J."/>
            <person name="Tu H."/>
            <person name="Salamov A."/>
            <person name="Lindquist E."/>
            <person name="Shapiro H."/>
            <person name="Lucas S."/>
            <person name="Grigoriev I.V."/>
            <person name="Cande W.Z."/>
            <person name="Fulton C."/>
            <person name="Rokhsar D.S."/>
            <person name="Dawson S.C."/>
        </authorList>
    </citation>
    <scope>NUCLEOTIDE SEQUENCE [LARGE SCALE GENOMIC DNA]</scope>
    <source>
        <strain evidence="2 3">NEG-M</strain>
    </source>
</reference>
<feature type="compositionally biased region" description="Acidic residues" evidence="1">
    <location>
        <begin position="105"/>
        <end position="116"/>
    </location>
</feature>
<gene>
    <name evidence="2" type="ORF">NAEGRDRAFT_69026</name>
</gene>
<dbReference type="InParanoid" id="D2VJG0"/>
<feature type="region of interest" description="Disordered" evidence="1">
    <location>
        <begin position="72"/>
        <end position="117"/>
    </location>
</feature>
<dbReference type="AlphaFoldDB" id="D2VJG0"/>
<keyword evidence="3" id="KW-1185">Reference proteome</keyword>
<dbReference type="RefSeq" id="XP_002675777.1">
    <property type="nucleotide sequence ID" value="XM_002675731.1"/>
</dbReference>
<name>D2VJG0_NAEGR</name>
<dbReference type="GeneID" id="8852085"/>
<protein>
    <submittedName>
        <fullName evidence="2">Predicted protein</fullName>
    </submittedName>
</protein>
<accession>D2VJG0</accession>
<evidence type="ECO:0000313" key="3">
    <source>
        <dbReference type="Proteomes" id="UP000006671"/>
    </source>
</evidence>
<evidence type="ECO:0000256" key="1">
    <source>
        <dbReference type="SAM" id="MobiDB-lite"/>
    </source>
</evidence>
<feature type="compositionally biased region" description="Polar residues" evidence="1">
    <location>
        <begin position="72"/>
        <end position="102"/>
    </location>
</feature>
<dbReference type="EMBL" id="GG738876">
    <property type="protein sequence ID" value="EFC43033.1"/>
    <property type="molecule type" value="Genomic_DNA"/>
</dbReference>
<organism evidence="3">
    <name type="scientific">Naegleria gruberi</name>
    <name type="common">Amoeba</name>
    <dbReference type="NCBI Taxonomy" id="5762"/>
    <lineage>
        <taxon>Eukaryota</taxon>
        <taxon>Discoba</taxon>
        <taxon>Heterolobosea</taxon>
        <taxon>Tetramitia</taxon>
        <taxon>Eutetramitia</taxon>
        <taxon>Vahlkampfiidae</taxon>
        <taxon>Naegleria</taxon>
    </lineage>
</organism>
<sequence>MIQTTKEYVFTILTLLSNLFSLIMQALSLPPEYLNVRRMSLDNIEYEASQHLVHSRSLSILGEVIDETSATINNNSPQPSIQHSSTLTKSNSSLELSSNRFSEATIEDEEEEEESLIPESTCENIEVIIPVKFKERLSLSSLKSCKSESCLQLTDIQTNKLINREEPDETPKGRREPHYLKLPSIVTIEKSLPQDKFHQHLMKKTFVLKKSFSENHSSIELHKRLQTFKFPPSSSTSELCNYD</sequence>
<proteinExistence type="predicted"/>
<dbReference type="KEGG" id="ngr:NAEGRDRAFT_69026"/>